<reference evidence="1 2" key="1">
    <citation type="submission" date="2014-03" db="EMBL/GenBank/DDBJ databases">
        <title>Draft genome of the hookworm Oesophagostomum dentatum.</title>
        <authorList>
            <person name="Mitreva M."/>
        </authorList>
    </citation>
    <scope>NUCLEOTIDE SEQUENCE [LARGE SCALE GENOMIC DNA]</scope>
    <source>
        <strain evidence="1 2">OD-Hann</strain>
    </source>
</reference>
<proteinExistence type="predicted"/>
<evidence type="ECO:0008006" key="3">
    <source>
        <dbReference type="Google" id="ProtNLM"/>
    </source>
</evidence>
<keyword evidence="2" id="KW-1185">Reference proteome</keyword>
<dbReference type="InterPro" id="IPR035940">
    <property type="entry name" value="CAP_sf"/>
</dbReference>
<dbReference type="EMBL" id="KN549570">
    <property type="protein sequence ID" value="KHJ96863.1"/>
    <property type="molecule type" value="Genomic_DNA"/>
</dbReference>
<dbReference type="Gene3D" id="3.40.33.10">
    <property type="entry name" value="CAP"/>
    <property type="match status" value="1"/>
</dbReference>
<sequence>MAWAATYKVGCGINRCETGTVIVCHYRPRVSDSDVISWQPLDGKICVLMLVLL</sequence>
<dbReference type="SUPFAM" id="SSF55797">
    <property type="entry name" value="PR-1-like"/>
    <property type="match status" value="1"/>
</dbReference>
<protein>
    <recommendedName>
        <fullName evidence="3">SCP domain-containing protein</fullName>
    </recommendedName>
</protein>
<name>A0A0B1TH26_OESDE</name>
<accession>A0A0B1TH26</accession>
<gene>
    <name evidence="1" type="ORF">OESDEN_03158</name>
</gene>
<dbReference type="AlphaFoldDB" id="A0A0B1TH26"/>
<evidence type="ECO:0000313" key="2">
    <source>
        <dbReference type="Proteomes" id="UP000053660"/>
    </source>
</evidence>
<organism evidence="1 2">
    <name type="scientific">Oesophagostomum dentatum</name>
    <name type="common">Nodular worm</name>
    <dbReference type="NCBI Taxonomy" id="61180"/>
    <lineage>
        <taxon>Eukaryota</taxon>
        <taxon>Metazoa</taxon>
        <taxon>Ecdysozoa</taxon>
        <taxon>Nematoda</taxon>
        <taxon>Chromadorea</taxon>
        <taxon>Rhabditida</taxon>
        <taxon>Rhabditina</taxon>
        <taxon>Rhabditomorpha</taxon>
        <taxon>Strongyloidea</taxon>
        <taxon>Strongylidae</taxon>
        <taxon>Oesophagostomum</taxon>
    </lineage>
</organism>
<evidence type="ECO:0000313" key="1">
    <source>
        <dbReference type="EMBL" id="KHJ96863.1"/>
    </source>
</evidence>
<dbReference type="Proteomes" id="UP000053660">
    <property type="component" value="Unassembled WGS sequence"/>
</dbReference>